<feature type="compositionally biased region" description="Polar residues" evidence="4">
    <location>
        <begin position="652"/>
        <end position="667"/>
    </location>
</feature>
<keyword evidence="2" id="KW-0547">Nucleotide-binding</keyword>
<dbReference type="AlphaFoldDB" id="A0A0R3UDW7"/>
<proteinExistence type="predicted"/>
<sequence length="801" mass="91082">MASIGVGERKKSDAAKYHSAFIFSLFPNVPPCLRFPDENDKIDLLPWEFRKLLHWRPSLMTPAVVKQILIRAHFRSSTSTTATEELDATGNLVHLLLVNHLPCSFHLGRKDRLWRNISAMQSRFGVANFDFAPLTFCMPTDVEKFKAVWDAEGDDHQWILKPPASARGLGIRLVNKWSQIPKKKPLIVQRYIHNPYLINNSKFDLRIYVFIYSVHPLIVYVHEDGLVRFASHKYTNSPRFVGNRFVHLTNYSINRQNVDYVSNTSDEACKGHKWSLRALWTFLRSRNVKPELVWSSIKDVIAKTCIAIEPHLKTAVDTYCNSPYSAQELFGFDIFLDETLKPWILEVNVSPSMHIDSPLDSKIKGSVVKDMLNLAGLHLPSPKDIAAGTVKMPLASPTSGNLRLPPFQHMNISPDPNNVRSNTQLNENHHQNANPSGDDFLYENGNKNRSCKNCLILFQHISRVKVNKKTLNFTFGKPGILTCLGSANWIKETKKPPAASHPWLLDRRITMVRLSEDERKKHKYYILRAYEAGFPVPVGDNEKTPSSKCVESLTTVNQSNIEDVVRPTSQSFLFNDVQASKSVSQGAGPESPDLTTFLKQQRDRKLAMEQRKLERRQLLQSATSKASGTAQLETNEDQKSHLFAMPGRKSEQAITATDPKSNSSKTSNQWPILDRFRWVVEGIFEFITPFDLRCLIEMLDARHRAGCFQPVFPAETADITVPYLCFFEKPRYSNLLISAYLDKYGMSSEGIKKLAELCEKEVHLKSCLFGDEVDASNIWKPPESGAYNHSETRIKKKYAFG</sequence>
<dbReference type="SUPFAM" id="SSF56059">
    <property type="entry name" value="Glutathione synthetase ATP-binding domain-like"/>
    <property type="match status" value="1"/>
</dbReference>
<evidence type="ECO:0000313" key="5">
    <source>
        <dbReference type="EMBL" id="VDD79127.1"/>
    </source>
</evidence>
<dbReference type="PANTHER" id="PTHR12241:SF162">
    <property type="entry name" value="TUBULIN MONOGLUTAMYLASE TTLL4"/>
    <property type="match status" value="1"/>
</dbReference>
<keyword evidence="6" id="KW-1185">Reference proteome</keyword>
<dbReference type="GO" id="GO:0070740">
    <property type="term" value="F:tubulin-glutamic acid ligase activity"/>
    <property type="evidence" value="ECO:0007669"/>
    <property type="project" value="TreeGrafter"/>
</dbReference>
<dbReference type="EMBL" id="UXSR01005181">
    <property type="protein sequence ID" value="VDD79127.1"/>
    <property type="molecule type" value="Genomic_DNA"/>
</dbReference>
<dbReference type="Gene3D" id="3.30.470.20">
    <property type="entry name" value="ATP-grasp fold, B domain"/>
    <property type="match status" value="1"/>
</dbReference>
<name>A0A0R3UDW7_MESCO</name>
<dbReference type="GO" id="GO:0005524">
    <property type="term" value="F:ATP binding"/>
    <property type="evidence" value="ECO:0007669"/>
    <property type="project" value="UniProtKB-KW"/>
</dbReference>
<dbReference type="InterPro" id="IPR004344">
    <property type="entry name" value="TTL/TTLL_fam"/>
</dbReference>
<organism evidence="5 6">
    <name type="scientific">Mesocestoides corti</name>
    <name type="common">Flatworm</name>
    <dbReference type="NCBI Taxonomy" id="53468"/>
    <lineage>
        <taxon>Eukaryota</taxon>
        <taxon>Metazoa</taxon>
        <taxon>Spiralia</taxon>
        <taxon>Lophotrochozoa</taxon>
        <taxon>Platyhelminthes</taxon>
        <taxon>Cestoda</taxon>
        <taxon>Eucestoda</taxon>
        <taxon>Cyclophyllidea</taxon>
        <taxon>Mesocestoididae</taxon>
        <taxon>Mesocestoides</taxon>
    </lineage>
</organism>
<reference evidence="5 6" key="1">
    <citation type="submission" date="2018-10" db="EMBL/GenBank/DDBJ databases">
        <authorList>
            <consortium name="Pathogen Informatics"/>
        </authorList>
    </citation>
    <scope>NUCLEOTIDE SEQUENCE [LARGE SCALE GENOMIC DNA]</scope>
</reference>
<accession>A0A0R3UDW7</accession>
<dbReference type="PROSITE" id="PS51221">
    <property type="entry name" value="TTL"/>
    <property type="match status" value="1"/>
</dbReference>
<dbReference type="GO" id="GO:0000226">
    <property type="term" value="P:microtubule cytoskeleton organization"/>
    <property type="evidence" value="ECO:0007669"/>
    <property type="project" value="TreeGrafter"/>
</dbReference>
<dbReference type="OrthoDB" id="202825at2759"/>
<dbReference type="PANTHER" id="PTHR12241">
    <property type="entry name" value="TUBULIN POLYGLUTAMYLASE"/>
    <property type="match status" value="1"/>
</dbReference>
<evidence type="ECO:0000313" key="6">
    <source>
        <dbReference type="Proteomes" id="UP000267029"/>
    </source>
</evidence>
<keyword evidence="3" id="KW-0067">ATP-binding</keyword>
<evidence type="ECO:0000256" key="1">
    <source>
        <dbReference type="ARBA" id="ARBA00022598"/>
    </source>
</evidence>
<feature type="region of interest" description="Disordered" evidence="4">
    <location>
        <begin position="644"/>
        <end position="667"/>
    </location>
</feature>
<evidence type="ECO:0000256" key="2">
    <source>
        <dbReference type="ARBA" id="ARBA00022741"/>
    </source>
</evidence>
<dbReference type="GO" id="GO:0015631">
    <property type="term" value="F:tubulin binding"/>
    <property type="evidence" value="ECO:0007669"/>
    <property type="project" value="TreeGrafter"/>
</dbReference>
<keyword evidence="1" id="KW-0436">Ligase</keyword>
<protein>
    <recommendedName>
        <fullName evidence="7">Tubulin polyglutamylase TTLL4</fullName>
    </recommendedName>
</protein>
<evidence type="ECO:0000256" key="4">
    <source>
        <dbReference type="SAM" id="MobiDB-lite"/>
    </source>
</evidence>
<dbReference type="Pfam" id="PF03133">
    <property type="entry name" value="TTL"/>
    <property type="match status" value="1"/>
</dbReference>
<evidence type="ECO:0008006" key="7">
    <source>
        <dbReference type="Google" id="ProtNLM"/>
    </source>
</evidence>
<gene>
    <name evidence="5" type="ORF">MCOS_LOCUS5130</name>
</gene>
<evidence type="ECO:0000256" key="3">
    <source>
        <dbReference type="ARBA" id="ARBA00022840"/>
    </source>
</evidence>
<dbReference type="GO" id="GO:0036064">
    <property type="term" value="C:ciliary basal body"/>
    <property type="evidence" value="ECO:0007669"/>
    <property type="project" value="TreeGrafter"/>
</dbReference>
<dbReference type="Proteomes" id="UP000267029">
    <property type="component" value="Unassembled WGS sequence"/>
</dbReference>